<dbReference type="AlphaFoldDB" id="A0A3N4Q8S6"/>
<feature type="signal peptide" evidence="1">
    <location>
        <begin position="1"/>
        <end position="18"/>
    </location>
</feature>
<protein>
    <recommendedName>
        <fullName evidence="4">DUF4350 domain-containing protein</fullName>
    </recommendedName>
</protein>
<evidence type="ECO:0000313" key="3">
    <source>
        <dbReference type="Proteomes" id="UP000278351"/>
    </source>
</evidence>
<sequence length="258" mass="27971">MKAVLSAILLLASLGAAAQKVVLDSYFNNEIKKDAAGKPYSWHYKWEETAMSGFSILGGKFLQQGADTATLYGPPTAASLQHADVYIIVDPDNAKENPAPHLVSGTDIKAIVEWVKKGGVLLLMGNDSANAELAHFSRLSQAFGITFSNRSRNMVKGKDYRTGSVLIPEGHAIFPSVKKVYLKELSILDVKPPAKAMVKIGDDVIVAVSKVGKGTVFAVGDPWLYNEYTDGTRIPADYQNAAAADDLVKWTLQQCRKK</sequence>
<dbReference type="RefSeq" id="WP_123846475.1">
    <property type="nucleotide sequence ID" value="NZ_RPDH01000001.1"/>
</dbReference>
<dbReference type="Gene3D" id="3.40.50.880">
    <property type="match status" value="1"/>
</dbReference>
<name>A0A3N4Q8S6_9BACT</name>
<proteinExistence type="predicted"/>
<organism evidence="2 3">
    <name type="scientific">Chitinophaga lutea</name>
    <dbReference type="NCBI Taxonomy" id="2488634"/>
    <lineage>
        <taxon>Bacteria</taxon>
        <taxon>Pseudomonadati</taxon>
        <taxon>Bacteroidota</taxon>
        <taxon>Chitinophagia</taxon>
        <taxon>Chitinophagales</taxon>
        <taxon>Chitinophagaceae</taxon>
        <taxon>Chitinophaga</taxon>
    </lineage>
</organism>
<comment type="caution">
    <text evidence="2">The sequence shown here is derived from an EMBL/GenBank/DDBJ whole genome shotgun (WGS) entry which is preliminary data.</text>
</comment>
<keyword evidence="3" id="KW-1185">Reference proteome</keyword>
<dbReference type="EMBL" id="RPDH01000001">
    <property type="protein sequence ID" value="RPE13961.1"/>
    <property type="molecule type" value="Genomic_DNA"/>
</dbReference>
<dbReference type="Proteomes" id="UP000278351">
    <property type="component" value="Unassembled WGS sequence"/>
</dbReference>
<dbReference type="SUPFAM" id="SSF52317">
    <property type="entry name" value="Class I glutamine amidotransferase-like"/>
    <property type="match status" value="1"/>
</dbReference>
<keyword evidence="1" id="KW-0732">Signal</keyword>
<evidence type="ECO:0000256" key="1">
    <source>
        <dbReference type="SAM" id="SignalP"/>
    </source>
</evidence>
<evidence type="ECO:0000313" key="2">
    <source>
        <dbReference type="EMBL" id="RPE13961.1"/>
    </source>
</evidence>
<dbReference type="OrthoDB" id="6381507at2"/>
<feature type="chain" id="PRO_5018277066" description="DUF4350 domain-containing protein" evidence="1">
    <location>
        <begin position="19"/>
        <end position="258"/>
    </location>
</feature>
<dbReference type="InterPro" id="IPR029062">
    <property type="entry name" value="Class_I_gatase-like"/>
</dbReference>
<gene>
    <name evidence="2" type="ORF">EGT74_10740</name>
</gene>
<accession>A0A3N4Q8S6</accession>
<reference evidence="2 3" key="1">
    <citation type="submission" date="2018-11" db="EMBL/GenBank/DDBJ databases">
        <title>Chitinophaga lutea sp.nov., isolate from arsenic contaminated soil.</title>
        <authorList>
            <person name="Zong Y."/>
        </authorList>
    </citation>
    <scope>NUCLEOTIDE SEQUENCE [LARGE SCALE GENOMIC DNA]</scope>
    <source>
        <strain evidence="2 3">ZY74</strain>
    </source>
</reference>
<evidence type="ECO:0008006" key="4">
    <source>
        <dbReference type="Google" id="ProtNLM"/>
    </source>
</evidence>